<feature type="compositionally biased region" description="Polar residues" evidence="1">
    <location>
        <begin position="43"/>
        <end position="60"/>
    </location>
</feature>
<organism evidence="2 3">
    <name type="scientific">Trypanosoma cruzi marinkellei</name>
    <dbReference type="NCBI Taxonomy" id="85056"/>
    <lineage>
        <taxon>Eukaryota</taxon>
        <taxon>Discoba</taxon>
        <taxon>Euglenozoa</taxon>
        <taxon>Kinetoplastea</taxon>
        <taxon>Metakinetoplastina</taxon>
        <taxon>Trypanosomatida</taxon>
        <taxon>Trypanosomatidae</taxon>
        <taxon>Trypanosoma</taxon>
        <taxon>Schizotrypanum</taxon>
    </lineage>
</organism>
<feature type="compositionally biased region" description="Basic and acidic residues" evidence="1">
    <location>
        <begin position="449"/>
        <end position="461"/>
    </location>
</feature>
<dbReference type="OrthoDB" id="253088at2759"/>
<comment type="caution">
    <text evidence="2">The sequence shown here is derived from an EMBL/GenBank/DDBJ whole genome shotgun (WGS) entry which is preliminary data.</text>
</comment>
<sequence length="884" mass="96423">MTMAVEELPPLRSTPAIDRLRDAKRRFALSESQFASSRLGDRWSTSPRMTAQESLQKQPCTSSSSSAANGATNGSGVQQEGPRHTTLPFSGLSSIHRHVVGDSDTNSLLTWTLFDSNCRNTPHGAAPIRTGGDLTPTVASSFGVPGSEETGSTAPPPVTASSGDDADSGKVFGSDGPAAMPTASCEGQEQYVSDMTTHDIYRQRYNSQRVEMSRREDEYRRKRNANRAEVTRLISHATRLSCMMNLQRRIYNEIMKRPLRRLAATEPVMTTATPLPSQRSSFPQLFLSVRKEAEGAASGPTKVESGAQIALKLLKSRFTSGSYLSTNAYSKPLFRVPAAAPALGIPLEAAEELPSAAMVISTEKVVQSGGENEKGHNDDNTKRECRGVNEEVVHASSSSSHEHEEAVTFRSSLVMDAATAPTMIYDSCIHHAIGRKEEENPTSANQRRGSSETHLTEEEQRGLRLLSTVRGLRRQTEELTTAVLHAAGEWGCWDSPGASVFRGLFLSPRTAMCIVEEEKAAELRLMHMAASDEAARDGVHPVTAALRQQCPFRRSLPPPPSVLVQMEMFNLPGMRRQIRRYQEEQRRQHHQRQRQEEANAKGGNRKEAIWQPFVQHVLLQNAAEHFSKTEGEAEERGQQRLRQSPSCVEQDADPVEAPVDGGPSSQLATTLTGIKGGEQHNHQGSFSSLKSSRLHLVVSSSSSSTSSSSYDFSFSSSSLSSQSSTEDGRQSASAYSYASSALFSTKMKVSVATPSEGKESASEAQRGSMKEEEKEEESELKKKENISYNSHREVLALDRRGLTMTKSGDKTTSTSLGLRVGEELGGTAVVVPIFRTEEACEQSHQGKKKRKSLAKRFLSFFSACSCGGSRGATVSGRKRRSAAS</sequence>
<evidence type="ECO:0000256" key="1">
    <source>
        <dbReference type="SAM" id="MobiDB-lite"/>
    </source>
</evidence>
<keyword evidence="3" id="KW-1185">Reference proteome</keyword>
<feature type="compositionally biased region" description="Basic and acidic residues" evidence="1">
    <location>
        <begin position="627"/>
        <end position="638"/>
    </location>
</feature>
<gene>
    <name evidence="2" type="ORF">MOQ_000660</name>
</gene>
<name>K2NID8_TRYCR</name>
<feature type="compositionally biased region" description="Low complexity" evidence="1">
    <location>
        <begin position="701"/>
        <end position="724"/>
    </location>
</feature>
<evidence type="ECO:0000313" key="3">
    <source>
        <dbReference type="Proteomes" id="UP000007350"/>
    </source>
</evidence>
<evidence type="ECO:0000313" key="2">
    <source>
        <dbReference type="EMBL" id="EKF39120.1"/>
    </source>
</evidence>
<feature type="region of interest" description="Disordered" evidence="1">
    <location>
        <begin position="582"/>
        <end position="607"/>
    </location>
</feature>
<feature type="region of interest" description="Disordered" evidence="1">
    <location>
        <begin position="627"/>
        <end position="670"/>
    </location>
</feature>
<feature type="region of interest" description="Disordered" evidence="1">
    <location>
        <begin position="31"/>
        <end position="89"/>
    </location>
</feature>
<reference evidence="2 3" key="1">
    <citation type="journal article" date="2012" name="BMC Genomics">
        <title>Comparative genomic analysis of human infective Trypanosoma cruzi lineages with the bat-restricted subspecies T. cruzi marinkellei.</title>
        <authorList>
            <person name="Franzen O."/>
            <person name="Talavera-Lopez C."/>
            <person name="Ochaya S."/>
            <person name="Butler C.E."/>
            <person name="Messenger L.A."/>
            <person name="Lewis M.D."/>
            <person name="Llewellyn M.S."/>
            <person name="Marinkelle C.J."/>
            <person name="Tyler K.M."/>
            <person name="Miles M.A."/>
            <person name="Andersson B."/>
        </authorList>
    </citation>
    <scope>NUCLEOTIDE SEQUENCE [LARGE SCALE GENOMIC DNA]</scope>
    <source>
        <strain evidence="2 3">B7</strain>
    </source>
</reference>
<feature type="compositionally biased region" description="Basic and acidic residues" evidence="1">
    <location>
        <begin position="593"/>
        <end position="607"/>
    </location>
</feature>
<feature type="region of interest" description="Disordered" evidence="1">
    <location>
        <begin position="140"/>
        <end position="187"/>
    </location>
</feature>
<accession>K2NID8</accession>
<feature type="region of interest" description="Disordered" evidence="1">
    <location>
        <begin position="751"/>
        <end position="785"/>
    </location>
</feature>
<feature type="compositionally biased region" description="Low complexity" evidence="1">
    <location>
        <begin position="61"/>
        <end position="76"/>
    </location>
</feature>
<dbReference type="AlphaFoldDB" id="K2NID8"/>
<dbReference type="Proteomes" id="UP000007350">
    <property type="component" value="Unassembled WGS sequence"/>
</dbReference>
<proteinExistence type="predicted"/>
<feature type="region of interest" description="Disordered" evidence="1">
    <location>
        <begin position="435"/>
        <end position="461"/>
    </location>
</feature>
<feature type="region of interest" description="Disordered" evidence="1">
    <location>
        <begin position="701"/>
        <end position="727"/>
    </location>
</feature>
<dbReference type="EMBL" id="AHKC01001633">
    <property type="protein sequence ID" value="EKF39120.1"/>
    <property type="molecule type" value="Genomic_DNA"/>
</dbReference>
<protein>
    <submittedName>
        <fullName evidence="2">Uncharacterized protein</fullName>
    </submittedName>
</protein>